<evidence type="ECO:0000313" key="1">
    <source>
        <dbReference type="EMBL" id="GIY61076.1"/>
    </source>
</evidence>
<proteinExistence type="predicted"/>
<keyword evidence="2" id="KW-1185">Reference proteome</keyword>
<reference evidence="1 2" key="1">
    <citation type="submission" date="2021-06" db="EMBL/GenBank/DDBJ databases">
        <title>Caerostris extrusa draft genome.</title>
        <authorList>
            <person name="Kono N."/>
            <person name="Arakawa K."/>
        </authorList>
    </citation>
    <scope>NUCLEOTIDE SEQUENCE [LARGE SCALE GENOMIC DNA]</scope>
</reference>
<dbReference type="EMBL" id="BPLR01013425">
    <property type="protein sequence ID" value="GIY61076.1"/>
    <property type="molecule type" value="Genomic_DNA"/>
</dbReference>
<organism evidence="1 2">
    <name type="scientific">Caerostris extrusa</name>
    <name type="common">Bark spider</name>
    <name type="synonym">Caerostris bankana</name>
    <dbReference type="NCBI Taxonomy" id="172846"/>
    <lineage>
        <taxon>Eukaryota</taxon>
        <taxon>Metazoa</taxon>
        <taxon>Ecdysozoa</taxon>
        <taxon>Arthropoda</taxon>
        <taxon>Chelicerata</taxon>
        <taxon>Arachnida</taxon>
        <taxon>Araneae</taxon>
        <taxon>Araneomorphae</taxon>
        <taxon>Entelegynae</taxon>
        <taxon>Araneoidea</taxon>
        <taxon>Araneidae</taxon>
        <taxon>Caerostris</taxon>
    </lineage>
</organism>
<dbReference type="AlphaFoldDB" id="A0AAV4UT35"/>
<evidence type="ECO:0000313" key="2">
    <source>
        <dbReference type="Proteomes" id="UP001054945"/>
    </source>
</evidence>
<sequence length="163" mass="18386">MAKALSSLAVTVIEILRTPGRCTVLWRSCCHVNLVPVFWEHNFNLEIEINKFISQTHHITSHTDNNLVISVVSTTTKKIAIKWLYYTKRSHCRIANGSRDAANLGWRLGADATPSVGDIDSICVLLREASEVMGYCVHCRKWMGLLGDGQARDRKHENNKLNL</sequence>
<protein>
    <submittedName>
        <fullName evidence="1">Uncharacterized protein</fullName>
    </submittedName>
</protein>
<gene>
    <name evidence="1" type="ORF">CEXT_802751</name>
</gene>
<comment type="caution">
    <text evidence="1">The sequence shown here is derived from an EMBL/GenBank/DDBJ whole genome shotgun (WGS) entry which is preliminary data.</text>
</comment>
<dbReference type="Proteomes" id="UP001054945">
    <property type="component" value="Unassembled WGS sequence"/>
</dbReference>
<name>A0AAV4UT35_CAEEX</name>
<accession>A0AAV4UT35</accession>